<dbReference type="EMBL" id="NIRI02000076">
    <property type="protein sequence ID" value="KAG5441864.1"/>
    <property type="molecule type" value="Genomic_DNA"/>
</dbReference>
<organism evidence="1 2">
    <name type="scientific">Clonorchis sinensis</name>
    <name type="common">Chinese liver fluke</name>
    <dbReference type="NCBI Taxonomy" id="79923"/>
    <lineage>
        <taxon>Eukaryota</taxon>
        <taxon>Metazoa</taxon>
        <taxon>Spiralia</taxon>
        <taxon>Lophotrochozoa</taxon>
        <taxon>Platyhelminthes</taxon>
        <taxon>Trematoda</taxon>
        <taxon>Digenea</taxon>
        <taxon>Opisthorchiida</taxon>
        <taxon>Opisthorchiata</taxon>
        <taxon>Opisthorchiidae</taxon>
        <taxon>Clonorchis</taxon>
    </lineage>
</organism>
<keyword evidence="2" id="KW-1185">Reference proteome</keyword>
<accession>A0A8T1LXL7</accession>
<name>A0A8T1LXL7_CLOSI</name>
<evidence type="ECO:0000313" key="2">
    <source>
        <dbReference type="Proteomes" id="UP000286415"/>
    </source>
</evidence>
<proteinExistence type="predicted"/>
<dbReference type="AlphaFoldDB" id="A0A8T1LXL7"/>
<protein>
    <submittedName>
        <fullName evidence="1">Uncharacterized protein</fullName>
    </submittedName>
</protein>
<gene>
    <name evidence="1" type="ORF">CSKR_200075</name>
</gene>
<reference evidence="1 2" key="1">
    <citation type="journal article" date="2018" name="Biotechnol. Adv.">
        <title>Improved genomic resources and new bioinformatic workflow for the carcinogenic parasite Clonorchis sinensis: Biotechnological implications.</title>
        <authorList>
            <person name="Wang D."/>
            <person name="Korhonen P.K."/>
            <person name="Gasser R.B."/>
            <person name="Young N.D."/>
        </authorList>
    </citation>
    <scope>NUCLEOTIDE SEQUENCE [LARGE SCALE GENOMIC DNA]</scope>
    <source>
        <strain evidence="1">Cs-k2</strain>
    </source>
</reference>
<evidence type="ECO:0000313" key="1">
    <source>
        <dbReference type="EMBL" id="KAG5441864.1"/>
    </source>
</evidence>
<dbReference type="Proteomes" id="UP000286415">
    <property type="component" value="Unassembled WGS sequence"/>
</dbReference>
<reference evidence="1 2" key="2">
    <citation type="journal article" date="2021" name="Genomics">
        <title>High-quality reference genome for Clonorchis sinensis.</title>
        <authorList>
            <person name="Young N.D."/>
            <person name="Stroehlein A.J."/>
            <person name="Kinkar L."/>
            <person name="Wang T."/>
            <person name="Sohn W.M."/>
            <person name="Chang B.C.H."/>
            <person name="Kaur P."/>
            <person name="Weisz D."/>
            <person name="Dudchenko O."/>
            <person name="Aiden E.L."/>
            <person name="Korhonen P.K."/>
            <person name="Gasser R.B."/>
        </authorList>
    </citation>
    <scope>NUCLEOTIDE SEQUENCE [LARGE SCALE GENOMIC DNA]</scope>
    <source>
        <strain evidence="1">Cs-k2</strain>
    </source>
</reference>
<comment type="caution">
    <text evidence="1">The sequence shown here is derived from an EMBL/GenBank/DDBJ whole genome shotgun (WGS) entry which is preliminary data.</text>
</comment>
<sequence>MRKILPNKCEGNLMVPDFSKRATDALGLMSHELLSMKLALYPAYALEIDS</sequence>